<sequence length="350" mass="41993">MALHNFKNESEHEFHYGNVEKIFFFDWNEIESPFDILPMEMKTMIFLYLDPDDITQFGKCSKSCQKLFKLFRPKIKSVYFRGNTIRPLKNYQNYLIQVQFHGYPWNIYEVVVETLNSINSKKTRLKKLSRRNTQDYHYYTQESTVILTKYHRSNPKFRPMNALEMFKNIIEFNKSSIDEISIEATIIESKHMRSIDIYSENLKVLRIDGYFTDHPQWNQFLSVEFLEMKNFKISSQHFPMIKSKYLALDRTVMDKQLYTLFLRHWRDGLMENLREVSMVGDEHTWFDYLFVDYTMLRFVSGGDRDSLDPRNHSLRCVVVCSLSVDFSIQGVLIDDINNLPVRLNLRRKDF</sequence>
<dbReference type="Proteomes" id="UP001152747">
    <property type="component" value="Unassembled WGS sequence"/>
</dbReference>
<dbReference type="EMBL" id="CANHGI010000003">
    <property type="protein sequence ID" value="CAI5444607.1"/>
    <property type="molecule type" value="Genomic_DNA"/>
</dbReference>
<name>A0A9P1MYQ8_9PELO</name>
<evidence type="ECO:0000313" key="3">
    <source>
        <dbReference type="Proteomes" id="UP001152747"/>
    </source>
</evidence>
<organism evidence="2 3">
    <name type="scientific">Caenorhabditis angaria</name>
    <dbReference type="NCBI Taxonomy" id="860376"/>
    <lineage>
        <taxon>Eukaryota</taxon>
        <taxon>Metazoa</taxon>
        <taxon>Ecdysozoa</taxon>
        <taxon>Nematoda</taxon>
        <taxon>Chromadorea</taxon>
        <taxon>Rhabditida</taxon>
        <taxon>Rhabditina</taxon>
        <taxon>Rhabditomorpha</taxon>
        <taxon>Rhabditoidea</taxon>
        <taxon>Rhabditidae</taxon>
        <taxon>Peloderinae</taxon>
        <taxon>Caenorhabditis</taxon>
    </lineage>
</organism>
<dbReference type="InterPro" id="IPR036047">
    <property type="entry name" value="F-box-like_dom_sf"/>
</dbReference>
<evidence type="ECO:0000313" key="2">
    <source>
        <dbReference type="EMBL" id="CAI5444607.1"/>
    </source>
</evidence>
<dbReference type="AlphaFoldDB" id="A0A9P1MYQ8"/>
<evidence type="ECO:0000259" key="1">
    <source>
        <dbReference type="Pfam" id="PF00646"/>
    </source>
</evidence>
<reference evidence="2" key="1">
    <citation type="submission" date="2022-11" db="EMBL/GenBank/DDBJ databases">
        <authorList>
            <person name="Kikuchi T."/>
        </authorList>
    </citation>
    <scope>NUCLEOTIDE SEQUENCE</scope>
    <source>
        <strain evidence="2">PS1010</strain>
    </source>
</reference>
<keyword evidence="3" id="KW-1185">Reference proteome</keyword>
<dbReference type="Pfam" id="PF00646">
    <property type="entry name" value="F-box"/>
    <property type="match status" value="1"/>
</dbReference>
<protein>
    <recommendedName>
        <fullName evidence="1">F-box domain-containing protein</fullName>
    </recommendedName>
</protein>
<gene>
    <name evidence="2" type="ORF">CAMP_LOCUS7244</name>
</gene>
<comment type="caution">
    <text evidence="2">The sequence shown here is derived from an EMBL/GenBank/DDBJ whole genome shotgun (WGS) entry which is preliminary data.</text>
</comment>
<proteinExistence type="predicted"/>
<feature type="domain" description="F-box" evidence="1">
    <location>
        <begin position="35"/>
        <end position="75"/>
    </location>
</feature>
<dbReference type="InterPro" id="IPR001810">
    <property type="entry name" value="F-box_dom"/>
</dbReference>
<dbReference type="SUPFAM" id="SSF81383">
    <property type="entry name" value="F-box domain"/>
    <property type="match status" value="1"/>
</dbReference>
<accession>A0A9P1MYQ8</accession>